<evidence type="ECO:0000313" key="13">
    <source>
        <dbReference type="Proteomes" id="UP001057375"/>
    </source>
</evidence>
<dbReference type="PROSITE" id="PS00027">
    <property type="entry name" value="HOMEOBOX_1"/>
    <property type="match status" value="1"/>
</dbReference>
<dbReference type="InterPro" id="IPR001356">
    <property type="entry name" value="HD"/>
</dbReference>
<dbReference type="SUPFAM" id="SSF46689">
    <property type="entry name" value="Homeodomain-like"/>
    <property type="match status" value="1"/>
</dbReference>
<gene>
    <name evidence="12" type="ORF">ADUPG1_014257</name>
</gene>
<comment type="caution">
    <text evidence="12">The sequence shown here is derived from an EMBL/GenBank/DDBJ whole genome shotgun (WGS) entry which is preliminary data.</text>
</comment>
<dbReference type="SUPFAM" id="SSF57850">
    <property type="entry name" value="RING/U-box"/>
    <property type="match status" value="1"/>
</dbReference>
<feature type="coiled-coil region" evidence="8">
    <location>
        <begin position="60"/>
        <end position="94"/>
    </location>
</feature>
<dbReference type="Pfam" id="PF13920">
    <property type="entry name" value="zf-C3HC4_3"/>
    <property type="match status" value="1"/>
</dbReference>
<dbReference type="Proteomes" id="UP001057375">
    <property type="component" value="Unassembled WGS sequence"/>
</dbReference>
<proteinExistence type="predicted"/>
<dbReference type="CDD" id="cd00086">
    <property type="entry name" value="homeodomain"/>
    <property type="match status" value="1"/>
</dbReference>
<dbReference type="PANTHER" id="PTHR24324:SF5">
    <property type="entry name" value="HEMATOPOIETICALLY-EXPRESSED HOMEOBOX PROTEIN HHEX"/>
    <property type="match status" value="1"/>
</dbReference>
<dbReference type="InterPro" id="IPR001841">
    <property type="entry name" value="Znf_RING"/>
</dbReference>
<feature type="non-terminal residue" evidence="12">
    <location>
        <position position="1"/>
    </location>
</feature>
<reference evidence="12" key="1">
    <citation type="submission" date="2022-03" db="EMBL/GenBank/DDBJ databases">
        <title>Draft genome sequence of Aduncisulcus paluster, a free-living microaerophilic Fornicata.</title>
        <authorList>
            <person name="Yuyama I."/>
            <person name="Kume K."/>
            <person name="Tamura T."/>
            <person name="Inagaki Y."/>
            <person name="Hashimoto T."/>
        </authorList>
    </citation>
    <scope>NUCLEOTIDE SEQUENCE</scope>
    <source>
        <strain evidence="12">NY0171</strain>
    </source>
</reference>
<evidence type="ECO:0000256" key="1">
    <source>
        <dbReference type="ARBA" id="ARBA00004123"/>
    </source>
</evidence>
<feature type="domain" description="Homeobox" evidence="10">
    <location>
        <begin position="197"/>
        <end position="257"/>
    </location>
</feature>
<sequence length="355" mass="39906">CGEYKEITIDKRILVKLAKDRELVVTAAKNIAQTADERVSELYTMLKRYSGKYSKSQEKLKNIASIVQQLQQTLDFEEREKVKFRLKVEEMEKRISAMSSSHHTCAICMDKAVNIAFIPCGHATCCQRCAEKIMESSGKCPLCRNDYAFRDFSVSPSDGSHASPTYSPLSSQESFSDSGSIILSPRQPVSPVKKVKQHRKKGSCKFSEVQTKLLMEHFLINPRPDAATVEMLSSHTSLSQQQVKIWFQNRRARTKKRKTRKGTSGPTKNRLPAKIKPRVIKPTTFVSPSPPVIASTSNSVQYCVDKTSILPFDATRPPCAFTHRAVHVASSFACLSSLRVLCDCAIHELERENMK</sequence>
<evidence type="ECO:0000256" key="9">
    <source>
        <dbReference type="SAM" id="MobiDB-lite"/>
    </source>
</evidence>
<evidence type="ECO:0000259" key="11">
    <source>
        <dbReference type="PROSITE" id="PS50089"/>
    </source>
</evidence>
<dbReference type="InterPro" id="IPR013083">
    <property type="entry name" value="Znf_RING/FYVE/PHD"/>
</dbReference>
<keyword evidence="4 5" id="KW-0539">Nucleus</keyword>
<feature type="compositionally biased region" description="Basic residues" evidence="9">
    <location>
        <begin position="251"/>
        <end position="261"/>
    </location>
</feature>
<organism evidence="12 13">
    <name type="scientific">Aduncisulcus paluster</name>
    <dbReference type="NCBI Taxonomy" id="2918883"/>
    <lineage>
        <taxon>Eukaryota</taxon>
        <taxon>Metamonada</taxon>
        <taxon>Carpediemonas-like organisms</taxon>
        <taxon>Aduncisulcus</taxon>
    </lineage>
</organism>
<evidence type="ECO:0000256" key="7">
    <source>
        <dbReference type="RuleBase" id="RU000682"/>
    </source>
</evidence>
<dbReference type="InterPro" id="IPR009057">
    <property type="entry name" value="Homeodomain-like_sf"/>
</dbReference>
<keyword evidence="6" id="KW-0862">Zinc</keyword>
<dbReference type="InterPro" id="IPR017970">
    <property type="entry name" value="Homeobox_CS"/>
</dbReference>
<keyword evidence="13" id="KW-1185">Reference proteome</keyword>
<evidence type="ECO:0000313" key="12">
    <source>
        <dbReference type="EMBL" id="GKT29883.1"/>
    </source>
</evidence>
<evidence type="ECO:0000259" key="10">
    <source>
        <dbReference type="PROSITE" id="PS50071"/>
    </source>
</evidence>
<evidence type="ECO:0000256" key="4">
    <source>
        <dbReference type="ARBA" id="ARBA00023242"/>
    </source>
</evidence>
<evidence type="ECO:0000256" key="8">
    <source>
        <dbReference type="SAM" id="Coils"/>
    </source>
</evidence>
<feature type="domain" description="RING-type" evidence="11">
    <location>
        <begin position="105"/>
        <end position="144"/>
    </location>
</feature>
<keyword evidence="6" id="KW-0479">Metal-binding</keyword>
<dbReference type="PANTHER" id="PTHR24324">
    <property type="entry name" value="HOMEOBOX PROTEIN HHEX"/>
    <property type="match status" value="1"/>
</dbReference>
<dbReference type="EMBL" id="BQXS01013869">
    <property type="protein sequence ID" value="GKT29883.1"/>
    <property type="molecule type" value="Genomic_DNA"/>
</dbReference>
<evidence type="ECO:0008006" key="14">
    <source>
        <dbReference type="Google" id="ProtNLM"/>
    </source>
</evidence>
<evidence type="ECO:0000256" key="6">
    <source>
        <dbReference type="PROSITE-ProRule" id="PRU00175"/>
    </source>
</evidence>
<keyword evidence="3 5" id="KW-0371">Homeobox</keyword>
<dbReference type="InterPro" id="IPR051000">
    <property type="entry name" value="Homeobox_DNA-bind_prot"/>
</dbReference>
<dbReference type="Gene3D" id="1.10.10.60">
    <property type="entry name" value="Homeodomain-like"/>
    <property type="match status" value="1"/>
</dbReference>
<evidence type="ECO:0000256" key="5">
    <source>
        <dbReference type="PROSITE-ProRule" id="PRU00108"/>
    </source>
</evidence>
<comment type="subcellular location">
    <subcellularLocation>
        <location evidence="1 5 7">Nucleus</location>
    </subcellularLocation>
</comment>
<feature type="region of interest" description="Disordered" evidence="9">
    <location>
        <begin position="251"/>
        <end position="271"/>
    </location>
</feature>
<keyword evidence="2 5" id="KW-0238">DNA-binding</keyword>
<dbReference type="SMART" id="SM00389">
    <property type="entry name" value="HOX"/>
    <property type="match status" value="1"/>
</dbReference>
<dbReference type="PROSITE" id="PS50071">
    <property type="entry name" value="HOMEOBOX_2"/>
    <property type="match status" value="1"/>
</dbReference>
<dbReference type="PROSITE" id="PS50089">
    <property type="entry name" value="ZF_RING_2"/>
    <property type="match status" value="1"/>
</dbReference>
<dbReference type="SMART" id="SM00184">
    <property type="entry name" value="RING"/>
    <property type="match status" value="1"/>
</dbReference>
<dbReference type="Pfam" id="PF00046">
    <property type="entry name" value="Homeodomain"/>
    <property type="match status" value="1"/>
</dbReference>
<feature type="DNA-binding region" description="Homeobox" evidence="5">
    <location>
        <begin position="199"/>
        <end position="258"/>
    </location>
</feature>
<protein>
    <recommendedName>
        <fullName evidence="14">Homeobox domain-containing protein</fullName>
    </recommendedName>
</protein>
<accession>A0ABQ5KBE4</accession>
<name>A0ABQ5KBE4_9EUKA</name>
<evidence type="ECO:0000256" key="2">
    <source>
        <dbReference type="ARBA" id="ARBA00023125"/>
    </source>
</evidence>
<dbReference type="Gene3D" id="3.30.40.10">
    <property type="entry name" value="Zinc/RING finger domain, C3HC4 (zinc finger)"/>
    <property type="match status" value="1"/>
</dbReference>
<evidence type="ECO:0000256" key="3">
    <source>
        <dbReference type="ARBA" id="ARBA00023155"/>
    </source>
</evidence>
<keyword evidence="8" id="KW-0175">Coiled coil</keyword>
<keyword evidence="6" id="KW-0863">Zinc-finger</keyword>